<evidence type="ECO:0000256" key="1">
    <source>
        <dbReference type="ARBA" id="ARBA00009713"/>
    </source>
</evidence>
<comment type="caution">
    <text evidence="7">The sequence shown here is derived from an EMBL/GenBank/DDBJ whole genome shotgun (WGS) entry which is preliminary data.</text>
</comment>
<keyword evidence="3" id="KW-0677">Repeat</keyword>
<dbReference type="InterPro" id="IPR015943">
    <property type="entry name" value="WD40/YVTN_repeat-like_dom_sf"/>
</dbReference>
<dbReference type="Pfam" id="PF21719">
    <property type="entry name" value="MIOS_a-sol"/>
    <property type="match status" value="1"/>
</dbReference>
<dbReference type="InterPro" id="IPR037593">
    <property type="entry name" value="MIOS/Sea4"/>
</dbReference>
<evidence type="ECO:0000313" key="7">
    <source>
        <dbReference type="EMBL" id="PNY27690.1"/>
    </source>
</evidence>
<dbReference type="Proteomes" id="UP000236621">
    <property type="component" value="Unassembled WGS sequence"/>
</dbReference>
<accession>A0A2K3QJK0</accession>
<keyword evidence="2" id="KW-0853">WD repeat</keyword>
<dbReference type="STRING" id="45235.A0A2K3QJK0"/>
<dbReference type="InterPro" id="IPR031488">
    <property type="entry name" value="Zn_ribbon_mio"/>
</dbReference>
<comment type="similarity">
    <text evidence="1">Belongs to the WD repeat mio family.</text>
</comment>
<evidence type="ECO:0000259" key="6">
    <source>
        <dbReference type="Pfam" id="PF21719"/>
    </source>
</evidence>
<dbReference type="InterPro" id="IPR049092">
    <property type="entry name" value="MIOS_a-sol"/>
</dbReference>
<dbReference type="PANTHER" id="PTHR16453:SF9">
    <property type="entry name" value="GATOR COMPLEX PROTEIN MIOS"/>
    <property type="match status" value="1"/>
</dbReference>
<feature type="domain" description="MIOS-like alpha-solenoid" evidence="6">
    <location>
        <begin position="565"/>
        <end position="803"/>
    </location>
</feature>
<dbReference type="AlphaFoldDB" id="A0A2K3QJK0"/>
<dbReference type="EMBL" id="NRSZ01000361">
    <property type="protein sequence ID" value="PNY27690.1"/>
    <property type="molecule type" value="Genomic_DNA"/>
</dbReference>
<evidence type="ECO:0000256" key="2">
    <source>
        <dbReference type="ARBA" id="ARBA00022574"/>
    </source>
</evidence>
<name>A0A2K3QJK0_9HYPO</name>
<evidence type="ECO:0000313" key="8">
    <source>
        <dbReference type="Proteomes" id="UP000236621"/>
    </source>
</evidence>
<protein>
    <submittedName>
        <fullName evidence="7">WD40 repeat-like-containing domain protein</fullName>
    </submittedName>
</protein>
<reference evidence="7 8" key="1">
    <citation type="submission" date="2017-08" db="EMBL/GenBank/DDBJ databases">
        <title>Harnessing the power of phylogenomics to disentangle the directionality and signatures of interkingdom host jumping in the parasitic fungal genus Tolypocladium.</title>
        <authorList>
            <person name="Quandt C.A."/>
            <person name="Patterson W."/>
            <person name="Spatafora J.W."/>
        </authorList>
    </citation>
    <scope>NUCLEOTIDE SEQUENCE [LARGE SCALE GENOMIC DNA]</scope>
    <source>
        <strain evidence="7 8">CBS 113982</strain>
    </source>
</reference>
<keyword evidence="8" id="KW-1185">Reference proteome</keyword>
<dbReference type="OrthoDB" id="341486at2759"/>
<evidence type="ECO:0000256" key="4">
    <source>
        <dbReference type="SAM" id="MobiDB-lite"/>
    </source>
</evidence>
<organism evidence="7 8">
    <name type="scientific">Tolypocladium capitatum</name>
    <dbReference type="NCBI Taxonomy" id="45235"/>
    <lineage>
        <taxon>Eukaryota</taxon>
        <taxon>Fungi</taxon>
        <taxon>Dikarya</taxon>
        <taxon>Ascomycota</taxon>
        <taxon>Pezizomycotina</taxon>
        <taxon>Sordariomycetes</taxon>
        <taxon>Hypocreomycetidae</taxon>
        <taxon>Hypocreales</taxon>
        <taxon>Ophiocordycipitaceae</taxon>
        <taxon>Tolypocladium</taxon>
    </lineage>
</organism>
<feature type="region of interest" description="Disordered" evidence="4">
    <location>
        <begin position="498"/>
        <end position="521"/>
    </location>
</feature>
<dbReference type="Gene3D" id="2.130.10.10">
    <property type="entry name" value="YVTN repeat-like/Quinoprotein amine dehydrogenase"/>
    <property type="match status" value="1"/>
</dbReference>
<dbReference type="PANTHER" id="PTHR16453">
    <property type="entry name" value="WD40 DOMAIN-CONTAINING PROTEIN MIO FAMILY MEMBER"/>
    <property type="match status" value="1"/>
</dbReference>
<dbReference type="Pfam" id="PF17034">
    <property type="entry name" value="zinc_ribbon_16"/>
    <property type="match status" value="1"/>
</dbReference>
<evidence type="ECO:0000259" key="5">
    <source>
        <dbReference type="Pfam" id="PF17034"/>
    </source>
</evidence>
<dbReference type="GO" id="GO:1904263">
    <property type="term" value="P:positive regulation of TORC1 signaling"/>
    <property type="evidence" value="ECO:0007669"/>
    <property type="project" value="TreeGrafter"/>
</dbReference>
<dbReference type="FunFam" id="2.130.10.10:FF:001167">
    <property type="entry name" value="Uncharacterized protein"/>
    <property type="match status" value="1"/>
</dbReference>
<proteinExistence type="inferred from homology"/>
<dbReference type="SUPFAM" id="SSF50978">
    <property type="entry name" value="WD40 repeat-like"/>
    <property type="match status" value="1"/>
</dbReference>
<evidence type="ECO:0000256" key="3">
    <source>
        <dbReference type="ARBA" id="ARBA00022737"/>
    </source>
</evidence>
<gene>
    <name evidence="7" type="ORF">TCAP_02386</name>
</gene>
<dbReference type="InterPro" id="IPR036322">
    <property type="entry name" value="WD40_repeat_dom_sf"/>
</dbReference>
<feature type="domain" description="GATOR2 complex protein MIO zinc-ribbon like" evidence="5">
    <location>
        <begin position="966"/>
        <end position="1046"/>
    </location>
</feature>
<dbReference type="GO" id="GO:0005737">
    <property type="term" value="C:cytoplasm"/>
    <property type="evidence" value="ECO:0007669"/>
    <property type="project" value="TreeGrafter"/>
</dbReference>
<sequence>MDRPEPGLVKWSANSAVDSFVHINLQHRVVQLYEPTGHAHKRQFDYAKLSRHDDFPPLTTYDWSPANPELLAVGTSSGIVNLLRIDDDSNAYVEIGLKMARTCQAVAFNTTGLLAVGLDRVRMDQSLQVWDVNRLSASENQKRGFPSGAIGLVEPRNRLEPSVSVSSLKFFEDSPQTLVAGIKGQGVRIHDLRDPTSVVTFQTKCNNNLAIDYADQNFFASSALDHPGVMIWDRRATSRPLASHTYLQAVEEDELPWGGALRLDQVIETDSDPLLAEGKHSLIRSLRYCRHRRGLLAALSPTGQLKVLETNREMQSSSTASQEGPGLLQVQRSHEMDASYRDASRRNDRIVSFDWVTLGSPVVGPRILVLRANGRFDILEQPSRTSDHVFNFVPWQSPHRGLEENAPYQSAMQFEAPEAAEMLGTFLAEQTLSEVPIFGSGNDYVEERLQNALRNTSVTSTTVEHVDKIDAPLPASFYNATSVAQKLRSLRTYVREDHEAPQAAYGTTPHNGDGSHLGNGPTDISLASNSLGSCRDIHEGLLSTLVAVKGLPREAQSVVDHTMLFRAKEKYLFDAATNRNIVADDPWKRFLWDWVADAEHAADDGGMLLGNMDLSFLGVHAIWANDLGKTPSTRLAPGTAVPDTSQWERAIGQYCKKHRLPKFDSVATKRPHHRQLCLEICGWGDPQGHDPNGVDREADPEYPTAIHTMVASRALFRGDTKQAIQILKKASSVHPELLFVSLALQLTGRGSRHMAREQLEIDDAVASKTDPYLRAISSLIATGNWSSIANQRSLPLADRAVVAVRNFDDDQLTQWLNEQVALAVEDGDIECIALTGINDSLVDIFARYVQKFHDVQTATLILSTCYPRYIDDVRCRAWRNAYRAHLQRHRFFFQRTKFEVESTKRSKRDGIPTIKPPSRQIALRCVFCDAETSIANLNHGVGAPPSAATTAPSTLETRNPLLATSINAGVSCPNCGRHLPRCVVCLEVVGVPRSDKPEEREETRMAGRFPTFCLRCEHVLHLDHARQWFARHVECPVPECRCRCNFKANPELGYH</sequence>